<gene>
    <name evidence="1" type="primary">ga15987</name>
    <name evidence="1" type="ORF">PR202_ga15987</name>
</gene>
<dbReference type="PANTHER" id="PTHR33710">
    <property type="entry name" value="BNAC02G09200D PROTEIN"/>
    <property type="match status" value="1"/>
</dbReference>
<proteinExistence type="predicted"/>
<comment type="caution">
    <text evidence="1">The sequence shown here is derived from an EMBL/GenBank/DDBJ whole genome shotgun (WGS) entry which is preliminary data.</text>
</comment>
<dbReference type="PANTHER" id="PTHR33710:SF71">
    <property type="entry name" value="ENDONUCLEASE_EXONUCLEASE_PHOSPHATASE DOMAIN-CONTAINING PROTEIN"/>
    <property type="match status" value="1"/>
</dbReference>
<dbReference type="InterPro" id="IPR036691">
    <property type="entry name" value="Endo/exonu/phosph_ase_sf"/>
</dbReference>
<dbReference type="AlphaFoldDB" id="A0AAV5CLL2"/>
<evidence type="ECO:0000313" key="1">
    <source>
        <dbReference type="EMBL" id="GJM98934.1"/>
    </source>
</evidence>
<keyword evidence="2" id="KW-1185">Reference proteome</keyword>
<dbReference type="Gene3D" id="3.60.10.10">
    <property type="entry name" value="Endonuclease/exonuclease/phosphatase"/>
    <property type="match status" value="1"/>
</dbReference>
<dbReference type="Proteomes" id="UP001054889">
    <property type="component" value="Unassembled WGS sequence"/>
</dbReference>
<organism evidence="1 2">
    <name type="scientific">Eleusine coracana subsp. coracana</name>
    <dbReference type="NCBI Taxonomy" id="191504"/>
    <lineage>
        <taxon>Eukaryota</taxon>
        <taxon>Viridiplantae</taxon>
        <taxon>Streptophyta</taxon>
        <taxon>Embryophyta</taxon>
        <taxon>Tracheophyta</taxon>
        <taxon>Spermatophyta</taxon>
        <taxon>Magnoliopsida</taxon>
        <taxon>Liliopsida</taxon>
        <taxon>Poales</taxon>
        <taxon>Poaceae</taxon>
        <taxon>PACMAD clade</taxon>
        <taxon>Chloridoideae</taxon>
        <taxon>Cynodonteae</taxon>
        <taxon>Eleusininae</taxon>
        <taxon>Eleusine</taxon>
    </lineage>
</organism>
<name>A0AAV5CLL2_ELECO</name>
<dbReference type="SUPFAM" id="SSF56219">
    <property type="entry name" value="DNase I-like"/>
    <property type="match status" value="1"/>
</dbReference>
<evidence type="ECO:0000313" key="2">
    <source>
        <dbReference type="Proteomes" id="UP001054889"/>
    </source>
</evidence>
<accession>A0AAV5CLL2</accession>
<reference evidence="1" key="2">
    <citation type="submission" date="2021-12" db="EMBL/GenBank/DDBJ databases">
        <title>Resequencing data analysis of finger millet.</title>
        <authorList>
            <person name="Hatakeyama M."/>
            <person name="Aluri S."/>
            <person name="Balachadran M.T."/>
            <person name="Sivarajan S.R."/>
            <person name="Poveda L."/>
            <person name="Shimizu-Inatsugi R."/>
            <person name="Schlapbach R."/>
            <person name="Sreeman S.M."/>
            <person name="Shimizu K.K."/>
        </authorList>
    </citation>
    <scope>NUCLEOTIDE SEQUENCE</scope>
</reference>
<dbReference type="EMBL" id="BQKI01000007">
    <property type="protein sequence ID" value="GJM98934.1"/>
    <property type="molecule type" value="Genomic_DNA"/>
</dbReference>
<sequence>MERHDFIDELHSWNIFSEAAFFGGDFNLVRYQKDKSNGLVDFKWCEKFNEWIDSKSLLELELMGRKFTWSNNQKNPIFSNIDQIFCSTELDCIFPLVSAKALPREPSDHVPIVWDSGCNCNIPKPRFKFEKWWLGHSDFGKIVEKVSGEKVEGNNAVDIWNGKVRKFRRVVKGWSNNVEAKTRRTKERLSREYDNLDILAES</sequence>
<reference evidence="1" key="1">
    <citation type="journal article" date="2018" name="DNA Res.">
        <title>Multiple hybrid de novo genome assembly of finger millet, an orphan allotetraploid crop.</title>
        <authorList>
            <person name="Hatakeyama M."/>
            <person name="Aluri S."/>
            <person name="Balachadran M.T."/>
            <person name="Sivarajan S.R."/>
            <person name="Patrignani A."/>
            <person name="Gruter S."/>
            <person name="Poveda L."/>
            <person name="Shimizu-Inatsugi R."/>
            <person name="Baeten J."/>
            <person name="Francoijs K.J."/>
            <person name="Nataraja K.N."/>
            <person name="Reddy Y.A.N."/>
            <person name="Phadnis S."/>
            <person name="Ravikumar R.L."/>
            <person name="Schlapbach R."/>
            <person name="Sreeman S.M."/>
            <person name="Shimizu K.K."/>
        </authorList>
    </citation>
    <scope>NUCLEOTIDE SEQUENCE</scope>
</reference>
<protein>
    <submittedName>
        <fullName evidence="1">Uncharacterized protein</fullName>
    </submittedName>
</protein>